<keyword evidence="1" id="KW-0472">Membrane</keyword>
<keyword evidence="1" id="KW-1133">Transmembrane helix</keyword>
<evidence type="ECO:0000256" key="1">
    <source>
        <dbReference type="SAM" id="Phobius"/>
    </source>
</evidence>
<dbReference type="InterPro" id="IPR032135">
    <property type="entry name" value="DUF4817"/>
</dbReference>
<dbReference type="PANTHER" id="PTHR47326">
    <property type="entry name" value="TRANSPOSABLE ELEMENT TC3 TRANSPOSASE-LIKE PROTEIN"/>
    <property type="match status" value="1"/>
</dbReference>
<dbReference type="Pfam" id="PF16087">
    <property type="entry name" value="DUF4817"/>
    <property type="match status" value="1"/>
</dbReference>
<dbReference type="Proteomes" id="UP000694924">
    <property type="component" value="Unplaced"/>
</dbReference>
<reference evidence="4" key="1">
    <citation type="submission" date="2025-08" db="UniProtKB">
        <authorList>
            <consortium name="RefSeq"/>
        </authorList>
    </citation>
    <scope>IDENTIFICATION</scope>
    <source>
        <tissue evidence="4">Whole body</tissue>
    </source>
</reference>
<evidence type="ECO:0000313" key="4">
    <source>
        <dbReference type="RefSeq" id="XP_015188086.1"/>
    </source>
</evidence>
<accession>A0ABM1J6J8</accession>
<dbReference type="GeneID" id="107072561"/>
<evidence type="ECO:0000259" key="2">
    <source>
        <dbReference type="Pfam" id="PF16087"/>
    </source>
</evidence>
<keyword evidence="1" id="KW-0812">Transmembrane</keyword>
<feature type="transmembrane region" description="Helical" evidence="1">
    <location>
        <begin position="273"/>
        <end position="291"/>
    </location>
</feature>
<feature type="domain" description="DUF4817" evidence="2">
    <location>
        <begin position="8"/>
        <end position="58"/>
    </location>
</feature>
<sequence>MSTYINREHTDMILSLGTCGGNASAAANHYRHQYRNRQHPDRRVIQRAEQTLDEYGSFEHLDDMVVVDDVVQGLMPHDKISQKAFCHWLLQQHTNDAEFLLKILWTDKNLHSILETHFQVRWNVNVWAGIIGHLIIGPYFFEGNVTSVAYFDFLQHKLPELLEDVPLNTRGSFIFQQDGASSYFSRHMRDFLNQHYQGWIGGAGTIAWPQRSPDLTPLDFYLWSHIKSIVYSEEITSCEQLREKIIVAFHTLKQSNTLESVHRNLIRRAKSMCSAEWATFSAIFVIINFVITS</sequence>
<dbReference type="Gene3D" id="3.30.420.10">
    <property type="entry name" value="Ribonuclease H-like superfamily/Ribonuclease H"/>
    <property type="match status" value="1"/>
</dbReference>
<dbReference type="RefSeq" id="XP_015188086.1">
    <property type="nucleotide sequence ID" value="XM_015332600.1"/>
</dbReference>
<proteinExistence type="predicted"/>
<dbReference type="InterPro" id="IPR036397">
    <property type="entry name" value="RNaseH_sf"/>
</dbReference>
<organism evidence="3 4">
    <name type="scientific">Polistes dominula</name>
    <name type="common">European paper wasp</name>
    <name type="synonym">Vespa dominula</name>
    <dbReference type="NCBI Taxonomy" id="743375"/>
    <lineage>
        <taxon>Eukaryota</taxon>
        <taxon>Metazoa</taxon>
        <taxon>Ecdysozoa</taxon>
        <taxon>Arthropoda</taxon>
        <taxon>Hexapoda</taxon>
        <taxon>Insecta</taxon>
        <taxon>Pterygota</taxon>
        <taxon>Neoptera</taxon>
        <taxon>Endopterygota</taxon>
        <taxon>Hymenoptera</taxon>
        <taxon>Apocrita</taxon>
        <taxon>Aculeata</taxon>
        <taxon>Vespoidea</taxon>
        <taxon>Vespidae</taxon>
        <taxon>Polistinae</taxon>
        <taxon>Polistini</taxon>
        <taxon>Polistes</taxon>
    </lineage>
</organism>
<name>A0ABM1J6J8_POLDO</name>
<gene>
    <name evidence="4" type="primary">LOC107072561</name>
</gene>
<dbReference type="PANTHER" id="PTHR47326:SF1">
    <property type="entry name" value="HTH PSQ-TYPE DOMAIN-CONTAINING PROTEIN"/>
    <property type="match status" value="1"/>
</dbReference>
<protein>
    <submittedName>
        <fullName evidence="4">Uncharacterized protein LOC107072561</fullName>
    </submittedName>
</protein>
<keyword evidence="3" id="KW-1185">Reference proteome</keyword>
<evidence type="ECO:0000313" key="3">
    <source>
        <dbReference type="Proteomes" id="UP000694924"/>
    </source>
</evidence>